<evidence type="ECO:0000313" key="1">
    <source>
        <dbReference type="EMBL" id="KAG9068219.1"/>
    </source>
</evidence>
<name>A0A9P7XYI5_9FUNG</name>
<dbReference type="Proteomes" id="UP000707451">
    <property type="component" value="Unassembled WGS sequence"/>
</dbReference>
<dbReference type="AlphaFoldDB" id="A0A9P7XYI5"/>
<organism evidence="1 2">
    <name type="scientific">Linnemannia hyalina</name>
    <dbReference type="NCBI Taxonomy" id="64524"/>
    <lineage>
        <taxon>Eukaryota</taxon>
        <taxon>Fungi</taxon>
        <taxon>Fungi incertae sedis</taxon>
        <taxon>Mucoromycota</taxon>
        <taxon>Mortierellomycotina</taxon>
        <taxon>Mortierellomycetes</taxon>
        <taxon>Mortierellales</taxon>
        <taxon>Mortierellaceae</taxon>
        <taxon>Linnemannia</taxon>
    </lineage>
</organism>
<dbReference type="SUPFAM" id="SSF52047">
    <property type="entry name" value="RNI-like"/>
    <property type="match status" value="1"/>
</dbReference>
<accession>A0A9P7XYI5</accession>
<gene>
    <name evidence="1" type="ORF">KI688_011814</name>
</gene>
<sequence length="233" mass="26922">MTMLRKLELDFCEWGEHDDEQGSYFLPSYRDPKATITHACWIIESNPHLLDLKLDGILLKDHRDAHLLTRSISGLRRLQYLTLEIVQWEEIPEEETQQFRDLETLYQQLGALTELEQLNLRALYFDPSGVCGVSDNYKLNTFPGLFSLGKKETGRSGYLQLLGGLTKLKGLYGSNCLVTEETEATVGMDEIKWVDRHWVALETAHFGKGKQEGQECLDVLDWWDEVQRSQREL</sequence>
<protein>
    <submittedName>
        <fullName evidence="1">Uncharacterized protein</fullName>
    </submittedName>
</protein>
<dbReference type="OrthoDB" id="2437625at2759"/>
<dbReference type="EMBL" id="JAHRHY010000007">
    <property type="protein sequence ID" value="KAG9068219.1"/>
    <property type="molecule type" value="Genomic_DNA"/>
</dbReference>
<reference evidence="1" key="1">
    <citation type="submission" date="2021-06" db="EMBL/GenBank/DDBJ databases">
        <title>Genome Sequence of Mortierella hyaline Strain SCG-10, a Cold-Adapted, Nitrate-Reducing Fungus Isolated from Soil in Minnesota, USA.</title>
        <authorList>
            <person name="Aldossari N."/>
        </authorList>
    </citation>
    <scope>NUCLEOTIDE SEQUENCE</scope>
    <source>
        <strain evidence="1">SCG-10</strain>
    </source>
</reference>
<dbReference type="InterPro" id="IPR032675">
    <property type="entry name" value="LRR_dom_sf"/>
</dbReference>
<dbReference type="Gene3D" id="3.80.10.10">
    <property type="entry name" value="Ribonuclease Inhibitor"/>
    <property type="match status" value="1"/>
</dbReference>
<evidence type="ECO:0000313" key="2">
    <source>
        <dbReference type="Proteomes" id="UP000707451"/>
    </source>
</evidence>
<comment type="caution">
    <text evidence="1">The sequence shown here is derived from an EMBL/GenBank/DDBJ whole genome shotgun (WGS) entry which is preliminary data.</text>
</comment>
<keyword evidence="2" id="KW-1185">Reference proteome</keyword>
<proteinExistence type="predicted"/>